<accession>A0A2Z5JLH0</accession>
<dbReference type="InterPro" id="IPR050204">
    <property type="entry name" value="AraC_XylS_family_regulators"/>
</dbReference>
<dbReference type="Pfam" id="PF12833">
    <property type="entry name" value="HTH_18"/>
    <property type="match status" value="1"/>
</dbReference>
<dbReference type="InterPro" id="IPR020449">
    <property type="entry name" value="Tscrpt_reg_AraC-type_HTH"/>
</dbReference>
<proteinExistence type="predicted"/>
<keyword evidence="2" id="KW-0238">DNA-binding</keyword>
<evidence type="ECO:0000256" key="2">
    <source>
        <dbReference type="ARBA" id="ARBA00023125"/>
    </source>
</evidence>
<evidence type="ECO:0000313" key="7">
    <source>
        <dbReference type="Proteomes" id="UP000252698"/>
    </source>
</evidence>
<dbReference type="SUPFAM" id="SSF51182">
    <property type="entry name" value="RmlC-like cupins"/>
    <property type="match status" value="1"/>
</dbReference>
<dbReference type="Proteomes" id="UP000252698">
    <property type="component" value="Chromosome"/>
</dbReference>
<dbReference type="InterPro" id="IPR011051">
    <property type="entry name" value="RmlC_Cupin_sf"/>
</dbReference>
<dbReference type="PANTHER" id="PTHR46796:SF6">
    <property type="entry name" value="ARAC SUBFAMILY"/>
    <property type="match status" value="1"/>
</dbReference>
<feature type="domain" description="HTH araC/xylS-type" evidence="5">
    <location>
        <begin position="203"/>
        <end position="304"/>
    </location>
</feature>
<dbReference type="KEGG" id="sata:C5746_33760"/>
<protein>
    <submittedName>
        <fullName evidence="6">AraC family transcriptional regulator</fullName>
    </submittedName>
</protein>
<dbReference type="AlphaFoldDB" id="A0A2Z5JLH0"/>
<dbReference type="InterPro" id="IPR009057">
    <property type="entry name" value="Homeodomain-like_sf"/>
</dbReference>
<reference evidence="6 7" key="1">
    <citation type="journal article" date="2018" name="Front. Microbiol.">
        <title>Genome Sequencing of Streptomyces atratus SCSIOZH16 and Activation Production of Nocardamine via Metabolic Engineering.</title>
        <authorList>
            <person name="Li Y."/>
            <person name="Zhang C."/>
            <person name="Liu C."/>
            <person name="Ju J."/>
            <person name="Ma J."/>
        </authorList>
    </citation>
    <scope>NUCLEOTIDE SEQUENCE [LARGE SCALE GENOMIC DNA]</scope>
    <source>
        <strain evidence="6 7">SCSIO_ZH16</strain>
    </source>
</reference>
<evidence type="ECO:0000259" key="5">
    <source>
        <dbReference type="PROSITE" id="PS01124"/>
    </source>
</evidence>
<dbReference type="SUPFAM" id="SSF46689">
    <property type="entry name" value="Homeodomain-like"/>
    <property type="match status" value="1"/>
</dbReference>
<feature type="region of interest" description="Disordered" evidence="4">
    <location>
        <begin position="1"/>
        <end position="43"/>
    </location>
</feature>
<dbReference type="InterPro" id="IPR018060">
    <property type="entry name" value="HTH_AraC"/>
</dbReference>
<dbReference type="GO" id="GO:0043565">
    <property type="term" value="F:sequence-specific DNA binding"/>
    <property type="evidence" value="ECO:0007669"/>
    <property type="project" value="InterPro"/>
</dbReference>
<keyword evidence="3" id="KW-0804">Transcription</keyword>
<dbReference type="EMBL" id="CP027306">
    <property type="protein sequence ID" value="AXE81099.1"/>
    <property type="molecule type" value="Genomic_DNA"/>
</dbReference>
<dbReference type="GO" id="GO:0003700">
    <property type="term" value="F:DNA-binding transcription factor activity"/>
    <property type="evidence" value="ECO:0007669"/>
    <property type="project" value="InterPro"/>
</dbReference>
<feature type="region of interest" description="Disordered" evidence="4">
    <location>
        <begin position="331"/>
        <end position="362"/>
    </location>
</feature>
<dbReference type="Pfam" id="PF14525">
    <property type="entry name" value="AraC_binding_2"/>
    <property type="match status" value="1"/>
</dbReference>
<dbReference type="PANTHER" id="PTHR46796">
    <property type="entry name" value="HTH-TYPE TRANSCRIPTIONAL ACTIVATOR RHAS-RELATED"/>
    <property type="match status" value="1"/>
</dbReference>
<evidence type="ECO:0000313" key="6">
    <source>
        <dbReference type="EMBL" id="AXE81099.1"/>
    </source>
</evidence>
<feature type="compositionally biased region" description="Polar residues" evidence="4">
    <location>
        <begin position="350"/>
        <end position="362"/>
    </location>
</feature>
<evidence type="ECO:0000256" key="4">
    <source>
        <dbReference type="SAM" id="MobiDB-lite"/>
    </source>
</evidence>
<evidence type="ECO:0000256" key="3">
    <source>
        <dbReference type="ARBA" id="ARBA00023163"/>
    </source>
</evidence>
<dbReference type="Gene3D" id="1.10.10.60">
    <property type="entry name" value="Homeodomain-like"/>
    <property type="match status" value="1"/>
</dbReference>
<dbReference type="SMART" id="SM00342">
    <property type="entry name" value="HTH_ARAC"/>
    <property type="match status" value="1"/>
</dbReference>
<dbReference type="InterPro" id="IPR035418">
    <property type="entry name" value="AraC-bd_2"/>
</dbReference>
<dbReference type="PROSITE" id="PS01124">
    <property type="entry name" value="HTH_ARAC_FAMILY_2"/>
    <property type="match status" value="1"/>
</dbReference>
<dbReference type="PRINTS" id="PR00032">
    <property type="entry name" value="HTHARAC"/>
</dbReference>
<name>A0A2Z5JLH0_STRAR</name>
<gene>
    <name evidence="6" type="ORF">C5746_33760</name>
</gene>
<keyword evidence="1" id="KW-0805">Transcription regulation</keyword>
<sequence>MSRAAQRTAPRRPAPRGETGRRGTGPHGHRRKVTGTDGLGPLRTSVLCSDEERAPVLPWLSDAGDEEVLYVALHVHGSVAVRHDGSEVFLEPGDMVFCDAGLRDSPRFGNQFRMTLFRVPRRRLEVAESDLRRVMGVPLRCGEGMGALVSNFLSALASETAFHRSHIGDRLARNAVDLLAALVTGFVEGEQADSSGVGAQTLSRIRTFIELHLPDPDLSPESIALAHHISVRYLHKLFQSEGTTVSQLIRLRRLAACRYELGRAPDRRLAVAAVAHRWGFVSASHFSRVFRAAYGMSPSEWQASAWADSDVPVHGLSPGGHRRPEVVIASPVSGTTGPAAASKAWVTSGAVPSTSSRRALSS</sequence>
<evidence type="ECO:0000256" key="1">
    <source>
        <dbReference type="ARBA" id="ARBA00023015"/>
    </source>
</evidence>
<organism evidence="6 7">
    <name type="scientific">Streptomyces atratus</name>
    <dbReference type="NCBI Taxonomy" id="1893"/>
    <lineage>
        <taxon>Bacteria</taxon>
        <taxon>Bacillati</taxon>
        <taxon>Actinomycetota</taxon>
        <taxon>Actinomycetes</taxon>
        <taxon>Kitasatosporales</taxon>
        <taxon>Streptomycetaceae</taxon>
        <taxon>Streptomyces</taxon>
    </lineage>
</organism>